<feature type="region of interest" description="Disordered" evidence="3">
    <location>
        <begin position="214"/>
        <end position="240"/>
    </location>
</feature>
<reference evidence="5" key="2">
    <citation type="submission" date="2020-09" db="EMBL/GenBank/DDBJ databases">
        <authorList>
            <person name="Sun Q."/>
            <person name="Ohkuma M."/>
        </authorList>
    </citation>
    <scope>NUCLEOTIDE SEQUENCE</scope>
    <source>
        <strain evidence="5">JCM 3086</strain>
    </source>
</reference>
<dbReference type="GO" id="GO:0070402">
    <property type="term" value="F:NADPH binding"/>
    <property type="evidence" value="ECO:0007669"/>
    <property type="project" value="TreeGrafter"/>
</dbReference>
<keyword evidence="2" id="KW-0560">Oxidoreductase</keyword>
<dbReference type="Pfam" id="PF19998">
    <property type="entry name" value="fvmX1"/>
    <property type="match status" value="1"/>
</dbReference>
<keyword evidence="6" id="KW-1185">Reference proteome</keyword>
<evidence type="ECO:0000259" key="4">
    <source>
        <dbReference type="Pfam" id="PF19998"/>
    </source>
</evidence>
<dbReference type="Gene3D" id="3.90.180.10">
    <property type="entry name" value="Medium-chain alcohol dehydrogenases, catalytic domain"/>
    <property type="match status" value="1"/>
</dbReference>
<evidence type="ECO:0000313" key="6">
    <source>
        <dbReference type="Proteomes" id="UP000657574"/>
    </source>
</evidence>
<dbReference type="GO" id="GO:0016651">
    <property type="term" value="F:oxidoreductase activity, acting on NAD(P)H"/>
    <property type="evidence" value="ECO:0007669"/>
    <property type="project" value="TreeGrafter"/>
</dbReference>
<dbReference type="InterPro" id="IPR045480">
    <property type="entry name" value="fvmX1"/>
</dbReference>
<keyword evidence="1" id="KW-0521">NADP</keyword>
<feature type="domain" description="FtsH ternary system" evidence="4">
    <location>
        <begin position="58"/>
        <end position="137"/>
    </location>
</feature>
<organism evidence="5 6">
    <name type="scientific">Streptomyces brasiliensis</name>
    <dbReference type="NCBI Taxonomy" id="1954"/>
    <lineage>
        <taxon>Bacteria</taxon>
        <taxon>Bacillati</taxon>
        <taxon>Actinomycetota</taxon>
        <taxon>Actinomycetes</taxon>
        <taxon>Kitasatosporales</taxon>
        <taxon>Streptomycetaceae</taxon>
        <taxon>Streptomyces</taxon>
    </lineage>
</organism>
<dbReference type="InterPro" id="IPR011032">
    <property type="entry name" value="GroES-like_sf"/>
</dbReference>
<dbReference type="EMBL" id="BMQA01000021">
    <property type="protein sequence ID" value="GGJ36767.1"/>
    <property type="molecule type" value="Genomic_DNA"/>
</dbReference>
<evidence type="ECO:0000313" key="5">
    <source>
        <dbReference type="EMBL" id="GGJ36767.1"/>
    </source>
</evidence>
<evidence type="ECO:0000256" key="1">
    <source>
        <dbReference type="ARBA" id="ARBA00022857"/>
    </source>
</evidence>
<proteinExistence type="predicted"/>
<feature type="region of interest" description="Disordered" evidence="3">
    <location>
        <begin position="348"/>
        <end position="374"/>
    </location>
</feature>
<dbReference type="Proteomes" id="UP000657574">
    <property type="component" value="Unassembled WGS sequence"/>
</dbReference>
<feature type="compositionally biased region" description="Basic and acidic residues" evidence="3">
    <location>
        <begin position="214"/>
        <end position="229"/>
    </location>
</feature>
<sequence>MNRRVVHTRGGSPADVLTVIEEPEPAAPERGQALIRTTAFPVHPGDLQAVGAYSGAAAEPVPVGVEATGVAAAIGPDTHVAPGVEIGSRVTVFPQPGAWSQWIVADAEVAVAVPDELSDEVAAQLLANPLTTVMLRCEAQDYLAFGYDGCLVQTAAGSSVGRLVTGVCRFHSFALVNVVRSERGAAELRKRSRTCRSCRQSIRAGLRRSAGRRRADGECGLRPDRREAGGEPSGSADAGREAGHGLIAEEPIPVHASTLLSKSLTLRGKNIVGGWRSEASAERRASDIATAKQIALGLTDQLDVAAAYGLDELAEAVGRHRRCPSTAWSLSLIVGGAPGARPYRCAPFRPTKRPSRREGSQWCPRQDSNLRPSA</sequence>
<evidence type="ECO:0000256" key="2">
    <source>
        <dbReference type="ARBA" id="ARBA00023002"/>
    </source>
</evidence>
<accession>A0A917L0J2</accession>
<reference evidence="5" key="1">
    <citation type="journal article" date="2014" name="Int. J. Syst. Evol. Microbiol.">
        <title>Complete genome sequence of Corynebacterium casei LMG S-19264T (=DSM 44701T), isolated from a smear-ripened cheese.</title>
        <authorList>
            <consortium name="US DOE Joint Genome Institute (JGI-PGF)"/>
            <person name="Walter F."/>
            <person name="Albersmeier A."/>
            <person name="Kalinowski J."/>
            <person name="Ruckert C."/>
        </authorList>
    </citation>
    <scope>NUCLEOTIDE SEQUENCE</scope>
    <source>
        <strain evidence="5">JCM 3086</strain>
    </source>
</reference>
<protein>
    <submittedName>
        <fullName evidence="5">Alcohol dehydrogenase</fullName>
    </submittedName>
</protein>
<name>A0A917L0J2_9ACTN</name>
<dbReference type="PANTHER" id="PTHR48106:SF2">
    <property type="entry name" value="ZN2+-BINDING DEHYDROGENASE"/>
    <property type="match status" value="1"/>
</dbReference>
<dbReference type="SUPFAM" id="SSF50129">
    <property type="entry name" value="GroES-like"/>
    <property type="match status" value="1"/>
</dbReference>
<dbReference type="Gene3D" id="3.40.50.720">
    <property type="entry name" value="NAD(P)-binding Rossmann-like Domain"/>
    <property type="match status" value="1"/>
</dbReference>
<comment type="caution">
    <text evidence="5">The sequence shown here is derived from an EMBL/GenBank/DDBJ whole genome shotgun (WGS) entry which is preliminary data.</text>
</comment>
<evidence type="ECO:0000256" key="3">
    <source>
        <dbReference type="SAM" id="MobiDB-lite"/>
    </source>
</evidence>
<gene>
    <name evidence="5" type="primary">mecR</name>
    <name evidence="5" type="ORF">GCM10010121_054990</name>
</gene>
<dbReference type="PANTHER" id="PTHR48106">
    <property type="entry name" value="QUINONE OXIDOREDUCTASE PIG3-RELATED"/>
    <property type="match status" value="1"/>
</dbReference>
<dbReference type="AlphaFoldDB" id="A0A917L0J2"/>